<evidence type="ECO:0000256" key="1">
    <source>
        <dbReference type="ARBA" id="ARBA00004417"/>
    </source>
</evidence>
<feature type="domain" description="ABC transporter" evidence="6">
    <location>
        <begin position="4"/>
        <end position="234"/>
    </location>
</feature>
<evidence type="ECO:0000256" key="5">
    <source>
        <dbReference type="ARBA" id="ARBA00022840"/>
    </source>
</evidence>
<gene>
    <name evidence="7" type="ORF">GGQ63_004193</name>
</gene>
<dbReference type="GO" id="GO:0016887">
    <property type="term" value="F:ATP hydrolysis activity"/>
    <property type="evidence" value="ECO:0007669"/>
    <property type="project" value="InterPro"/>
</dbReference>
<dbReference type="Gene3D" id="3.40.50.300">
    <property type="entry name" value="P-loop containing nucleotide triphosphate hydrolases"/>
    <property type="match status" value="1"/>
</dbReference>
<dbReference type="InterPro" id="IPR008995">
    <property type="entry name" value="Mo/tungstate-bd_C_term_dom"/>
</dbReference>
<dbReference type="SUPFAM" id="SSF52540">
    <property type="entry name" value="P-loop containing nucleoside triphosphate hydrolases"/>
    <property type="match status" value="1"/>
</dbReference>
<dbReference type="Gene3D" id="2.40.50.140">
    <property type="entry name" value="Nucleic acid-binding proteins"/>
    <property type="match status" value="1"/>
</dbReference>
<dbReference type="PROSITE" id="PS00211">
    <property type="entry name" value="ABC_TRANSPORTER_1"/>
    <property type="match status" value="1"/>
</dbReference>
<keyword evidence="5 7" id="KW-0067">ATP-binding</keyword>
<dbReference type="PANTHER" id="PTHR43875">
    <property type="entry name" value="MALTODEXTRIN IMPORT ATP-BINDING PROTEIN MSMX"/>
    <property type="match status" value="1"/>
</dbReference>
<sequence>MASIRAENLVKRYGAFRAVHGIDFDIADGEFVAILGPSGCGKSSTMRMIAGLESITEGAIYFDGKRANETRARDRNVAMSFESYALYPTITIYENIAFPLRSAAVEAREIDRRVRDVAEKMELTALLDLKPHGLSSGQAQRVGLARALVRKPSVFLLDEPISHLDTRQRYRMRRFIKSLHQEFHYTMIYVTHDQEEALALADRVMVMSDGEIQQMATPDEVYARPRNAFVAGFVGEPPINFVDCRVRRDAAGWAVEFEGHRLLLPERLHRAAERVGDEGLAAIRPHFLSIGENGPMVIEGRVFVTEELQDQNLIFVDIGGTRFTIVAHPSVKPRRGDIVPVAIDPDHLLLFPRSEAKKFEDLAA</sequence>
<organism evidence="7 8">
    <name type="scientific">Prosthecomicrobium pneumaticum</name>
    <dbReference type="NCBI Taxonomy" id="81895"/>
    <lineage>
        <taxon>Bacteria</taxon>
        <taxon>Pseudomonadati</taxon>
        <taxon>Pseudomonadota</taxon>
        <taxon>Alphaproteobacteria</taxon>
        <taxon>Hyphomicrobiales</taxon>
        <taxon>Kaistiaceae</taxon>
        <taxon>Prosthecomicrobium</taxon>
    </lineage>
</organism>
<dbReference type="GO" id="GO:0005524">
    <property type="term" value="F:ATP binding"/>
    <property type="evidence" value="ECO:0007669"/>
    <property type="project" value="UniProtKB-KW"/>
</dbReference>
<dbReference type="InterPro" id="IPR017871">
    <property type="entry name" value="ABC_transporter-like_CS"/>
</dbReference>
<proteinExistence type="inferred from homology"/>
<dbReference type="InterPro" id="IPR012340">
    <property type="entry name" value="NA-bd_OB-fold"/>
</dbReference>
<keyword evidence="8" id="KW-1185">Reference proteome</keyword>
<dbReference type="InterPro" id="IPR013611">
    <property type="entry name" value="Transp-assoc_OB_typ2"/>
</dbReference>
<dbReference type="RefSeq" id="WP_183858528.1">
    <property type="nucleotide sequence ID" value="NZ_JACHOO010000013.1"/>
</dbReference>
<dbReference type="AlphaFoldDB" id="A0A7W9L414"/>
<dbReference type="InterPro" id="IPR003439">
    <property type="entry name" value="ABC_transporter-like_ATP-bd"/>
</dbReference>
<dbReference type="Pfam" id="PF00005">
    <property type="entry name" value="ABC_tran"/>
    <property type="match status" value="1"/>
</dbReference>
<dbReference type="EMBL" id="JACHOO010000013">
    <property type="protein sequence ID" value="MBB5755094.1"/>
    <property type="molecule type" value="Genomic_DNA"/>
</dbReference>
<dbReference type="FunFam" id="3.40.50.300:FF:000042">
    <property type="entry name" value="Maltose/maltodextrin ABC transporter, ATP-binding protein"/>
    <property type="match status" value="1"/>
</dbReference>
<evidence type="ECO:0000256" key="3">
    <source>
        <dbReference type="ARBA" id="ARBA00022448"/>
    </source>
</evidence>
<dbReference type="Gene3D" id="2.40.50.100">
    <property type="match status" value="1"/>
</dbReference>
<dbReference type="Proteomes" id="UP000523821">
    <property type="component" value="Unassembled WGS sequence"/>
</dbReference>
<comment type="caution">
    <text evidence="7">The sequence shown here is derived from an EMBL/GenBank/DDBJ whole genome shotgun (WGS) entry which is preliminary data.</text>
</comment>
<dbReference type="GO" id="GO:0055052">
    <property type="term" value="C:ATP-binding cassette (ABC) transporter complex, substrate-binding subunit-containing"/>
    <property type="evidence" value="ECO:0007669"/>
    <property type="project" value="TreeGrafter"/>
</dbReference>
<evidence type="ECO:0000259" key="6">
    <source>
        <dbReference type="PROSITE" id="PS50893"/>
    </source>
</evidence>
<dbReference type="InterPro" id="IPR047641">
    <property type="entry name" value="ABC_transpr_MalK/UgpC-like"/>
</dbReference>
<comment type="similarity">
    <text evidence="2">Belongs to the ABC transporter superfamily.</text>
</comment>
<dbReference type="Pfam" id="PF08402">
    <property type="entry name" value="TOBE_2"/>
    <property type="match status" value="1"/>
</dbReference>
<evidence type="ECO:0000256" key="2">
    <source>
        <dbReference type="ARBA" id="ARBA00005417"/>
    </source>
</evidence>
<evidence type="ECO:0000313" key="8">
    <source>
        <dbReference type="Proteomes" id="UP000523821"/>
    </source>
</evidence>
<evidence type="ECO:0000256" key="4">
    <source>
        <dbReference type="ARBA" id="ARBA00022741"/>
    </source>
</evidence>
<name>A0A7W9L414_9HYPH</name>
<dbReference type="SUPFAM" id="SSF50331">
    <property type="entry name" value="MOP-like"/>
    <property type="match status" value="1"/>
</dbReference>
<comment type="subcellular location">
    <subcellularLocation>
        <location evidence="1">Cell inner membrane</location>
        <topology evidence="1">Peripheral membrane protein</topology>
    </subcellularLocation>
</comment>
<dbReference type="PROSITE" id="PS50893">
    <property type="entry name" value="ABC_TRANSPORTER_2"/>
    <property type="match status" value="1"/>
</dbReference>
<protein>
    <submittedName>
        <fullName evidence="7">Multiple sugar transport system ATP-binding protein</fullName>
    </submittedName>
</protein>
<dbReference type="InterPro" id="IPR003593">
    <property type="entry name" value="AAA+_ATPase"/>
</dbReference>
<keyword evidence="4" id="KW-0547">Nucleotide-binding</keyword>
<keyword evidence="7" id="KW-0762">Sugar transport</keyword>
<dbReference type="InterPro" id="IPR027417">
    <property type="entry name" value="P-loop_NTPase"/>
</dbReference>
<evidence type="ECO:0000313" key="7">
    <source>
        <dbReference type="EMBL" id="MBB5755094.1"/>
    </source>
</evidence>
<accession>A0A7W9L414</accession>
<keyword evidence="3" id="KW-0813">Transport</keyword>
<reference evidence="7 8" key="1">
    <citation type="submission" date="2020-08" db="EMBL/GenBank/DDBJ databases">
        <title>Genomic Encyclopedia of Type Strains, Phase IV (KMG-IV): sequencing the most valuable type-strain genomes for metagenomic binning, comparative biology and taxonomic classification.</title>
        <authorList>
            <person name="Goeker M."/>
        </authorList>
    </citation>
    <scope>NUCLEOTIDE SEQUENCE [LARGE SCALE GENOMIC DNA]</scope>
    <source>
        <strain evidence="7 8">DSM 16268</strain>
    </source>
</reference>
<dbReference type="SMART" id="SM00382">
    <property type="entry name" value="AAA"/>
    <property type="match status" value="1"/>
</dbReference>
<dbReference type="GO" id="GO:0140359">
    <property type="term" value="F:ABC-type transporter activity"/>
    <property type="evidence" value="ECO:0007669"/>
    <property type="project" value="UniProtKB-ARBA"/>
</dbReference>
<dbReference type="PANTHER" id="PTHR43875:SF1">
    <property type="entry name" value="OSMOPROTECTIVE COMPOUNDS UPTAKE ATP-BINDING PROTEIN GGTA"/>
    <property type="match status" value="1"/>
</dbReference>